<dbReference type="InterPro" id="IPR036259">
    <property type="entry name" value="MFS_trans_sf"/>
</dbReference>
<dbReference type="GO" id="GO:0005886">
    <property type="term" value="C:plasma membrane"/>
    <property type="evidence" value="ECO:0007669"/>
    <property type="project" value="UniProtKB-SubCell"/>
</dbReference>
<dbReference type="InterPro" id="IPR020846">
    <property type="entry name" value="MFS_dom"/>
</dbReference>
<dbReference type="SUPFAM" id="SSF103473">
    <property type="entry name" value="MFS general substrate transporter"/>
    <property type="match status" value="1"/>
</dbReference>
<feature type="transmembrane region" description="Helical" evidence="6">
    <location>
        <begin position="100"/>
        <end position="121"/>
    </location>
</feature>
<keyword evidence="3 6" id="KW-0812">Transmembrane</keyword>
<keyword evidence="9" id="KW-1185">Reference proteome</keyword>
<dbReference type="Proteomes" id="UP000070186">
    <property type="component" value="Unassembled WGS sequence"/>
</dbReference>
<evidence type="ECO:0000256" key="1">
    <source>
        <dbReference type="ARBA" id="ARBA00004651"/>
    </source>
</evidence>
<proteinExistence type="predicted"/>
<reference evidence="8 9" key="1">
    <citation type="submission" date="2015-12" db="EMBL/GenBank/DDBJ databases">
        <title>Nitrous oxide reduction kinetics distinguish bacteria harboring typical versus atypical NosZ.</title>
        <authorList>
            <person name="Yoon S."/>
            <person name="Nissen S."/>
            <person name="Park D."/>
            <person name="Sanford R.A."/>
            <person name="Loeffler F.E."/>
        </authorList>
    </citation>
    <scope>NUCLEOTIDE SEQUENCE [LARGE SCALE GENOMIC DNA]</scope>
    <source>
        <strain evidence="8 9">ATCC BAA-841</strain>
    </source>
</reference>
<feature type="transmembrane region" description="Helical" evidence="6">
    <location>
        <begin position="370"/>
        <end position="387"/>
    </location>
</feature>
<dbReference type="Pfam" id="PF07690">
    <property type="entry name" value="MFS_1"/>
    <property type="match status" value="1"/>
</dbReference>
<dbReference type="RefSeq" id="WP_066879766.1">
    <property type="nucleotide sequence ID" value="NZ_LODL01000005.1"/>
</dbReference>
<dbReference type="Gene3D" id="1.20.1720.10">
    <property type="entry name" value="Multidrug resistance protein D"/>
    <property type="match status" value="1"/>
</dbReference>
<dbReference type="PANTHER" id="PTHR43124">
    <property type="entry name" value="PURINE EFFLUX PUMP PBUE"/>
    <property type="match status" value="1"/>
</dbReference>
<feature type="domain" description="Major facilitator superfamily (MFS) profile" evidence="7">
    <location>
        <begin position="9"/>
        <end position="390"/>
    </location>
</feature>
<keyword evidence="4 6" id="KW-1133">Transmembrane helix</keyword>
<feature type="transmembrane region" description="Helical" evidence="6">
    <location>
        <begin position="311"/>
        <end position="333"/>
    </location>
</feature>
<evidence type="ECO:0000256" key="6">
    <source>
        <dbReference type="SAM" id="Phobius"/>
    </source>
</evidence>
<feature type="transmembrane region" description="Helical" evidence="6">
    <location>
        <begin position="249"/>
        <end position="271"/>
    </location>
</feature>
<keyword evidence="5 6" id="KW-0472">Membrane</keyword>
<evidence type="ECO:0000259" key="7">
    <source>
        <dbReference type="PROSITE" id="PS50850"/>
    </source>
</evidence>
<dbReference type="STRING" id="281362.AT959_01310"/>
<accession>A0A133XN42</accession>
<feature type="transmembrane region" description="Helical" evidence="6">
    <location>
        <begin position="345"/>
        <end position="364"/>
    </location>
</feature>
<dbReference type="InterPro" id="IPR050189">
    <property type="entry name" value="MFS_Efflux_Transporters"/>
</dbReference>
<dbReference type="PROSITE" id="PS50850">
    <property type="entry name" value="MFS"/>
    <property type="match status" value="1"/>
</dbReference>
<evidence type="ECO:0000256" key="4">
    <source>
        <dbReference type="ARBA" id="ARBA00022989"/>
    </source>
</evidence>
<dbReference type="InterPro" id="IPR011701">
    <property type="entry name" value="MFS"/>
</dbReference>
<dbReference type="PANTHER" id="PTHR43124:SF3">
    <property type="entry name" value="CHLORAMPHENICOL EFFLUX PUMP RV0191"/>
    <property type="match status" value="1"/>
</dbReference>
<keyword evidence="2" id="KW-1003">Cell membrane</keyword>
<evidence type="ECO:0000256" key="2">
    <source>
        <dbReference type="ARBA" id="ARBA00022475"/>
    </source>
</evidence>
<name>A0A133XN42_9RHOO</name>
<organism evidence="8 9">
    <name type="scientific">Dechloromonas denitrificans</name>
    <dbReference type="NCBI Taxonomy" id="281362"/>
    <lineage>
        <taxon>Bacteria</taxon>
        <taxon>Pseudomonadati</taxon>
        <taxon>Pseudomonadota</taxon>
        <taxon>Betaproteobacteria</taxon>
        <taxon>Rhodocyclales</taxon>
        <taxon>Azonexaceae</taxon>
        <taxon>Dechloromonas</taxon>
    </lineage>
</organism>
<feature type="transmembrane region" description="Helical" evidence="6">
    <location>
        <begin position="283"/>
        <end position="305"/>
    </location>
</feature>
<feature type="transmembrane region" description="Helical" evidence="6">
    <location>
        <begin position="221"/>
        <end position="243"/>
    </location>
</feature>
<comment type="subcellular location">
    <subcellularLocation>
        <location evidence="1">Cell membrane</location>
        <topology evidence="1">Multi-pass membrane protein</topology>
    </subcellularLocation>
</comment>
<evidence type="ECO:0000256" key="3">
    <source>
        <dbReference type="ARBA" id="ARBA00022692"/>
    </source>
</evidence>
<evidence type="ECO:0000313" key="8">
    <source>
        <dbReference type="EMBL" id="KXB32361.1"/>
    </source>
</evidence>
<feature type="transmembrane region" description="Helical" evidence="6">
    <location>
        <begin position="133"/>
        <end position="155"/>
    </location>
</feature>
<evidence type="ECO:0000256" key="5">
    <source>
        <dbReference type="ARBA" id="ARBA00023136"/>
    </source>
</evidence>
<protein>
    <recommendedName>
        <fullName evidence="7">Major facilitator superfamily (MFS) profile domain-containing protein</fullName>
    </recommendedName>
</protein>
<sequence>MKAMQPAVLIVLLAVMGLLNSLGSDILIPALPAMRSDLNISSWQAQQTISLFFFASAFMSLWYGALADAYGRRRTILFSLLLLAIAAAASAFPASIEMLWGLRIAQGVAAGAGMVVSRSILHDLHHGPEAQHLLGRITMLQTLSLIATPVIGAWLSTHFGWRAVFVALSATAFMLAAIYWRWLPETLPQERRLSLHPAALARAYLHALRTPRFVRLSVAHVANWTSMAIYVVSAPTIVIHLLGKAATEIYLIYGPITLGLTAGFWAFPHLLRQLKSGQLLATAYRVLALAVGLNLLISGLLPAGLSAVLPLFAYSFGLALALPILIGGAIEPLRQSAGVAASLQTFLQFTMIALAAGLIAPWLWDSLFTLALGTGLLTLIGGVAVYLEHKAGLPGAATSHLHSEI</sequence>
<dbReference type="AlphaFoldDB" id="A0A133XN42"/>
<gene>
    <name evidence="8" type="ORF">AT959_01310</name>
</gene>
<evidence type="ECO:0000313" key="9">
    <source>
        <dbReference type="Proteomes" id="UP000070186"/>
    </source>
</evidence>
<feature type="transmembrane region" description="Helical" evidence="6">
    <location>
        <begin position="47"/>
        <end position="64"/>
    </location>
</feature>
<feature type="transmembrane region" description="Helical" evidence="6">
    <location>
        <begin position="161"/>
        <end position="182"/>
    </location>
</feature>
<comment type="caution">
    <text evidence="8">The sequence shown here is derived from an EMBL/GenBank/DDBJ whole genome shotgun (WGS) entry which is preliminary data.</text>
</comment>
<feature type="transmembrane region" description="Helical" evidence="6">
    <location>
        <begin position="76"/>
        <end position="94"/>
    </location>
</feature>
<dbReference type="GO" id="GO:0022857">
    <property type="term" value="F:transmembrane transporter activity"/>
    <property type="evidence" value="ECO:0007669"/>
    <property type="project" value="InterPro"/>
</dbReference>
<dbReference type="EMBL" id="LODL01000005">
    <property type="protein sequence ID" value="KXB32361.1"/>
    <property type="molecule type" value="Genomic_DNA"/>
</dbReference>